<feature type="signal peptide" evidence="1">
    <location>
        <begin position="1"/>
        <end position="29"/>
    </location>
</feature>
<organism evidence="3 4">
    <name type="scientific">Algoriphagus pacificus</name>
    <dbReference type="NCBI Taxonomy" id="2811234"/>
    <lineage>
        <taxon>Bacteria</taxon>
        <taxon>Pseudomonadati</taxon>
        <taxon>Bacteroidota</taxon>
        <taxon>Cytophagia</taxon>
        <taxon>Cytophagales</taxon>
        <taxon>Cyclobacteriaceae</taxon>
        <taxon>Algoriphagus</taxon>
    </lineage>
</organism>
<feature type="domain" description="MBG" evidence="2">
    <location>
        <begin position="373"/>
        <end position="443"/>
    </location>
</feature>
<evidence type="ECO:0000259" key="2">
    <source>
        <dbReference type="Pfam" id="PF18676"/>
    </source>
</evidence>
<feature type="non-terminal residue" evidence="3">
    <location>
        <position position="495"/>
    </location>
</feature>
<reference evidence="3 4" key="1">
    <citation type="submission" date="2021-03" db="EMBL/GenBank/DDBJ databases">
        <title>novel species isolated from a fishpond in China.</title>
        <authorList>
            <person name="Lu H."/>
            <person name="Cai Z."/>
        </authorList>
    </citation>
    <scope>NUCLEOTIDE SEQUENCE [LARGE SCALE GENOMIC DNA]</scope>
    <source>
        <strain evidence="3 4">YJ13C</strain>
    </source>
</reference>
<keyword evidence="1" id="KW-0732">Signal</keyword>
<dbReference type="Pfam" id="PF18676">
    <property type="entry name" value="MBG_2"/>
    <property type="match status" value="2"/>
</dbReference>
<dbReference type="InterPro" id="IPR041286">
    <property type="entry name" value="MBG_2"/>
</dbReference>
<evidence type="ECO:0000256" key="1">
    <source>
        <dbReference type="SAM" id="SignalP"/>
    </source>
</evidence>
<dbReference type="Gene3D" id="3.30.160.710">
    <property type="match status" value="2"/>
</dbReference>
<proteinExistence type="predicted"/>
<feature type="chain" id="PRO_5046034184" description="MBG domain-containing protein" evidence="1">
    <location>
        <begin position="30"/>
        <end position="495"/>
    </location>
</feature>
<feature type="domain" description="MBG" evidence="2">
    <location>
        <begin position="450"/>
        <end position="489"/>
    </location>
</feature>
<dbReference type="RefSeq" id="WP_206586643.1">
    <property type="nucleotide sequence ID" value="NZ_JAFKCU010000002.1"/>
</dbReference>
<protein>
    <recommendedName>
        <fullName evidence="2">MBG domain-containing protein</fullName>
    </recommendedName>
</protein>
<sequence length="495" mass="50968">MKNLYKPTAFVMMSLTFLLYLGNAFSVIAQSGTATVTTDKNDYPPGATVLISGYGFWPEETVTLQITHYDDWGDNSAEVHQPWIISSDGQGNISSSWYIPTDQDEFGATLLLTAIGSLSGEKAEWLFTDAGNFTYSTTLGKSSSLTLSAGVSDNSTLGVDVQAPKNNNSFTASLNFTQDSGPSIGIGSGSNEIFLSSISNSFSTGGAQGNDDTKQYPINVSVGSAVPNGTYIFKALATSSTGNPNNGQGWIFTVVVGSGSTGGSIGSVSIGTQSNMVTYGTSTITNYSITSVRGSNGNVNGTYSVSGLPAGVTGVFSLVNFNSTGSDPFPGTNLELTVPNNLVAGSYEFSVTLSDGGSLASTIGTLIVSPRPITIEAQDKSKTYGEANPELTATVDGTVNGDVLDYSLATTATQFSGVGGYPITVTLGSNPNYSVTPTAGTLTIDPKAATVVAQDKSKTYGEANPELTATVDGTVNGDVLDYSLATTATQFSGVG</sequence>
<gene>
    <name evidence="3" type="ORF">J0A69_11240</name>
</gene>
<accession>A0ABS3CK31</accession>
<evidence type="ECO:0000313" key="3">
    <source>
        <dbReference type="EMBL" id="MBN7816009.1"/>
    </source>
</evidence>
<keyword evidence="4" id="KW-1185">Reference proteome</keyword>
<name>A0ABS3CK31_9BACT</name>
<evidence type="ECO:0000313" key="4">
    <source>
        <dbReference type="Proteomes" id="UP000664480"/>
    </source>
</evidence>
<comment type="caution">
    <text evidence="3">The sequence shown here is derived from an EMBL/GenBank/DDBJ whole genome shotgun (WGS) entry which is preliminary data.</text>
</comment>
<dbReference type="EMBL" id="JAFKCU010000002">
    <property type="protein sequence ID" value="MBN7816009.1"/>
    <property type="molecule type" value="Genomic_DNA"/>
</dbReference>
<dbReference type="Proteomes" id="UP000664480">
    <property type="component" value="Unassembled WGS sequence"/>
</dbReference>